<dbReference type="EMBL" id="JBBKZT010000009">
    <property type="protein sequence ID" value="MEJ8848987.1"/>
    <property type="molecule type" value="Genomic_DNA"/>
</dbReference>
<dbReference type="Gene3D" id="1.10.10.880">
    <property type="entry name" value="Anti sigma-E protein RseA, N-terminal domain"/>
    <property type="match status" value="1"/>
</dbReference>
<proteinExistence type="predicted"/>
<feature type="domain" description="Anti sigma-E protein RseA N-terminal" evidence="2">
    <location>
        <begin position="9"/>
        <end position="83"/>
    </location>
</feature>
<evidence type="ECO:0000259" key="2">
    <source>
        <dbReference type="Pfam" id="PF03872"/>
    </source>
</evidence>
<dbReference type="InterPro" id="IPR005572">
    <property type="entry name" value="Anti-sigma_E_RseA_N"/>
</dbReference>
<evidence type="ECO:0000256" key="1">
    <source>
        <dbReference type="SAM" id="MobiDB-lite"/>
    </source>
</evidence>
<organism evidence="3 4">
    <name type="scientific">Variovorax rhizosphaerae</name>
    <dbReference type="NCBI Taxonomy" id="1836200"/>
    <lineage>
        <taxon>Bacteria</taxon>
        <taxon>Pseudomonadati</taxon>
        <taxon>Pseudomonadota</taxon>
        <taxon>Betaproteobacteria</taxon>
        <taxon>Burkholderiales</taxon>
        <taxon>Comamonadaceae</taxon>
        <taxon>Variovorax</taxon>
    </lineage>
</organism>
<sequence length="227" mass="23396">MNHPSDSIREQVSALADGQLKGQAFAEAVGDIGAHEELQATWRTYHLVGDVLRSGAHAPCSDSNAFLAKLQQRLAHESPVRVSVPVAPAVVALQRRAEPANEPVLRWKLVAGAASLVAVAALGWSLSGSLGGAPAGAQLAQTQPQTQQPQALVSPQAPAGSVLAAADPHATSAVAVPTRVQVGSGAPQVMLRDARLDELLAAHQQAGGGSQMPSTFLRNATFEGPSR</sequence>
<keyword evidence="4" id="KW-1185">Reference proteome</keyword>
<feature type="compositionally biased region" description="Low complexity" evidence="1">
    <location>
        <begin position="135"/>
        <end position="152"/>
    </location>
</feature>
<dbReference type="PANTHER" id="PTHR38104">
    <property type="match status" value="1"/>
</dbReference>
<evidence type="ECO:0000313" key="3">
    <source>
        <dbReference type="EMBL" id="MEJ8848987.1"/>
    </source>
</evidence>
<evidence type="ECO:0000313" key="4">
    <source>
        <dbReference type="Proteomes" id="UP001385892"/>
    </source>
</evidence>
<dbReference type="InterPro" id="IPR036147">
    <property type="entry name" value="Anti-sigma_E_RseA_N_sf"/>
</dbReference>
<reference evidence="3 4" key="1">
    <citation type="submission" date="2024-03" db="EMBL/GenBank/DDBJ databases">
        <title>Novel species of the genus Variovorax.</title>
        <authorList>
            <person name="Liu Q."/>
            <person name="Xin Y.-H."/>
        </authorList>
    </citation>
    <scope>NUCLEOTIDE SEQUENCE [LARGE SCALE GENOMIC DNA]</scope>
    <source>
        <strain evidence="3 4">KACC 18900</strain>
    </source>
</reference>
<protein>
    <submittedName>
        <fullName evidence="3">Sigma-E factor negative regulatory protein</fullName>
    </submittedName>
</protein>
<feature type="region of interest" description="Disordered" evidence="1">
    <location>
        <begin position="205"/>
        <end position="227"/>
    </location>
</feature>
<dbReference type="SUPFAM" id="SSF89069">
    <property type="entry name" value="N-terminal, cytoplasmic domain of anti-sigmaE factor RseA"/>
    <property type="match status" value="1"/>
</dbReference>
<comment type="caution">
    <text evidence="3">The sequence shown here is derived from an EMBL/GenBank/DDBJ whole genome shotgun (WGS) entry which is preliminary data.</text>
</comment>
<accession>A0ABU8WN94</accession>
<name>A0ABU8WN94_9BURK</name>
<feature type="region of interest" description="Disordered" evidence="1">
    <location>
        <begin position="134"/>
        <end position="159"/>
    </location>
</feature>
<dbReference type="Proteomes" id="UP001385892">
    <property type="component" value="Unassembled WGS sequence"/>
</dbReference>
<dbReference type="Pfam" id="PF03872">
    <property type="entry name" value="RseA_N"/>
    <property type="match status" value="1"/>
</dbReference>
<dbReference type="InterPro" id="IPR052383">
    <property type="entry name" value="Anti-sigma-E_RseA-like"/>
</dbReference>
<dbReference type="CDD" id="cd16328">
    <property type="entry name" value="RseA_N"/>
    <property type="match status" value="1"/>
</dbReference>
<dbReference type="RefSeq" id="WP_340344118.1">
    <property type="nucleotide sequence ID" value="NZ_JBBKZT010000009.1"/>
</dbReference>
<gene>
    <name evidence="3" type="ORF">WKW82_20185</name>
</gene>
<dbReference type="PANTHER" id="PTHR38104:SF1">
    <property type="entry name" value="ANTI-SIGMA-E FACTOR RSEA"/>
    <property type="match status" value="1"/>
</dbReference>